<comment type="caution">
    <text evidence="2">The sequence shown here is derived from an EMBL/GenBank/DDBJ whole genome shotgun (WGS) entry which is preliminary data.</text>
</comment>
<proteinExistence type="predicted"/>
<evidence type="ECO:0000313" key="2">
    <source>
        <dbReference type="EMBL" id="CAH0017946.1"/>
    </source>
</evidence>
<gene>
    <name evidence="2" type="ORF">CRHIZ90672A_00009983</name>
</gene>
<dbReference type="EMBL" id="CABFNQ020000528">
    <property type="protein sequence ID" value="CAH0017946.1"/>
    <property type="molecule type" value="Genomic_DNA"/>
</dbReference>
<accession>A0A9N9YHT7</accession>
<evidence type="ECO:0000313" key="3">
    <source>
        <dbReference type="Proteomes" id="UP000696573"/>
    </source>
</evidence>
<organism evidence="2 3">
    <name type="scientific">Clonostachys rhizophaga</name>
    <dbReference type="NCBI Taxonomy" id="160324"/>
    <lineage>
        <taxon>Eukaryota</taxon>
        <taxon>Fungi</taxon>
        <taxon>Dikarya</taxon>
        <taxon>Ascomycota</taxon>
        <taxon>Pezizomycotina</taxon>
        <taxon>Sordariomycetes</taxon>
        <taxon>Hypocreomycetidae</taxon>
        <taxon>Hypocreales</taxon>
        <taxon>Bionectriaceae</taxon>
        <taxon>Clonostachys</taxon>
    </lineage>
</organism>
<feature type="compositionally biased region" description="Polar residues" evidence="1">
    <location>
        <begin position="22"/>
        <end position="32"/>
    </location>
</feature>
<feature type="region of interest" description="Disordered" evidence="1">
    <location>
        <begin position="1"/>
        <end position="52"/>
    </location>
</feature>
<keyword evidence="3" id="KW-1185">Reference proteome</keyword>
<feature type="compositionally biased region" description="Low complexity" evidence="1">
    <location>
        <begin position="33"/>
        <end position="47"/>
    </location>
</feature>
<protein>
    <submittedName>
        <fullName evidence="2">Uncharacterized protein</fullName>
    </submittedName>
</protein>
<feature type="region of interest" description="Disordered" evidence="1">
    <location>
        <begin position="72"/>
        <end position="106"/>
    </location>
</feature>
<dbReference type="Proteomes" id="UP000696573">
    <property type="component" value="Unassembled WGS sequence"/>
</dbReference>
<name>A0A9N9YHT7_9HYPO</name>
<feature type="compositionally biased region" description="Basic and acidic residues" evidence="1">
    <location>
        <begin position="88"/>
        <end position="106"/>
    </location>
</feature>
<sequence length="126" mass="14318">MAMIMKTIRTTSPPPPKAQYHQKPNTIRSYTGTTRKTSNSKRNSNTKYSKKKTSMTSVVIFTTTHIRITSPYVADKQTDDSQGSRAGNCREADADEKDKLLRSRGDSLEDHHKFIKHQMISSMLKI</sequence>
<dbReference type="AlphaFoldDB" id="A0A9N9YHT7"/>
<evidence type="ECO:0000256" key="1">
    <source>
        <dbReference type="SAM" id="MobiDB-lite"/>
    </source>
</evidence>
<reference evidence="2" key="1">
    <citation type="submission" date="2021-10" db="EMBL/GenBank/DDBJ databases">
        <authorList>
            <person name="Piombo E."/>
        </authorList>
    </citation>
    <scope>NUCLEOTIDE SEQUENCE</scope>
</reference>